<reference evidence="1" key="2">
    <citation type="submission" date="2025-09" db="UniProtKB">
        <authorList>
            <consortium name="Ensembl"/>
        </authorList>
    </citation>
    <scope>IDENTIFICATION</scope>
</reference>
<proteinExistence type="predicted"/>
<sequence length="161" mass="18163">MVPNNSDPSDNPRWNSIGLPHLCTLYVSLCKCSRWLYILFISHVTKARYRCRILHFSCPPQQMIEVVKPADTPFPAPLEEGVTSAIYSEYIAPPPTLLQDTEETKVMYLLLYVGVNAVFLNSGPQDPLTGQDCEISEAHHRWYILLLSDCRIQSASPQGDP</sequence>
<accession>A0A8C5M762</accession>
<keyword evidence="2" id="KW-1185">Reference proteome</keyword>
<evidence type="ECO:0000313" key="2">
    <source>
        <dbReference type="Proteomes" id="UP000694569"/>
    </source>
</evidence>
<reference evidence="1" key="1">
    <citation type="submission" date="2025-08" db="UniProtKB">
        <authorList>
            <consortium name="Ensembl"/>
        </authorList>
    </citation>
    <scope>IDENTIFICATION</scope>
</reference>
<protein>
    <submittedName>
        <fullName evidence="1">Uncharacterized protein</fullName>
    </submittedName>
</protein>
<dbReference type="AlphaFoldDB" id="A0A8C5M762"/>
<dbReference type="Ensembl" id="ENSLLET00000010085.1">
    <property type="protein sequence ID" value="ENSLLEP00000009708.1"/>
    <property type="gene ID" value="ENSLLEG00000006187.1"/>
</dbReference>
<dbReference type="Proteomes" id="UP000694569">
    <property type="component" value="Unplaced"/>
</dbReference>
<organism evidence="1 2">
    <name type="scientific">Leptobrachium leishanense</name>
    <name type="common">Leishan spiny toad</name>
    <dbReference type="NCBI Taxonomy" id="445787"/>
    <lineage>
        <taxon>Eukaryota</taxon>
        <taxon>Metazoa</taxon>
        <taxon>Chordata</taxon>
        <taxon>Craniata</taxon>
        <taxon>Vertebrata</taxon>
        <taxon>Euteleostomi</taxon>
        <taxon>Amphibia</taxon>
        <taxon>Batrachia</taxon>
        <taxon>Anura</taxon>
        <taxon>Pelobatoidea</taxon>
        <taxon>Megophryidae</taxon>
        <taxon>Leptobrachium</taxon>
    </lineage>
</organism>
<dbReference type="OrthoDB" id="2126027at2759"/>
<name>A0A8C5M762_9ANUR</name>
<evidence type="ECO:0000313" key="1">
    <source>
        <dbReference type="Ensembl" id="ENSLLEP00000009708.1"/>
    </source>
</evidence>